<dbReference type="Proteomes" id="UP000788426">
    <property type="component" value="Unassembled WGS sequence"/>
</dbReference>
<evidence type="ECO:0000259" key="2">
    <source>
        <dbReference type="Pfam" id="PF13568"/>
    </source>
</evidence>
<feature type="domain" description="Outer membrane protein beta-barrel" evidence="2">
    <location>
        <begin position="22"/>
        <end position="171"/>
    </location>
</feature>
<feature type="chain" id="PRO_5045403838" evidence="1">
    <location>
        <begin position="23"/>
        <end position="204"/>
    </location>
</feature>
<feature type="signal peptide" evidence="1">
    <location>
        <begin position="1"/>
        <end position="22"/>
    </location>
</feature>
<name>A0ABS6YD13_9BACT</name>
<dbReference type="EMBL" id="JAHXCT010000002">
    <property type="protein sequence ID" value="MBW4768619.1"/>
    <property type="molecule type" value="Genomic_DNA"/>
</dbReference>
<sequence>MKKILLLGLVAFMALFSTNANAQVTFGVKGGLNVSSMKLNSELFSASNKTGFFIGPTAKFSLPIVGVGMDASLLYDQREVKIIGNRFDGTTKLIQSQIVLPINFRYSAGLGSFANVFGFAGPQFGFNVGDKSKTIIQDVADWKFNNSNFSINLGVGATLFEHLQVTASYNVACGKTGELTLEQGVQSVVKGRNSSWQVGATYFF</sequence>
<dbReference type="Pfam" id="PF13568">
    <property type="entry name" value="OMP_b-brl_2"/>
    <property type="match status" value="1"/>
</dbReference>
<keyword evidence="4" id="KW-1185">Reference proteome</keyword>
<dbReference type="RefSeq" id="WP_219479563.1">
    <property type="nucleotide sequence ID" value="NZ_JAHXCT010000002.1"/>
</dbReference>
<dbReference type="InterPro" id="IPR025665">
    <property type="entry name" value="Beta-barrel_OMP_2"/>
</dbReference>
<evidence type="ECO:0000313" key="3">
    <source>
        <dbReference type="EMBL" id="MBW4768619.1"/>
    </source>
</evidence>
<proteinExistence type="predicted"/>
<organism evidence="3 4">
    <name type="scientific">Hoylesella nanceiensis</name>
    <dbReference type="NCBI Taxonomy" id="425941"/>
    <lineage>
        <taxon>Bacteria</taxon>
        <taxon>Pseudomonadati</taxon>
        <taxon>Bacteroidota</taxon>
        <taxon>Bacteroidia</taxon>
        <taxon>Bacteroidales</taxon>
        <taxon>Prevotellaceae</taxon>
        <taxon>Hoylesella</taxon>
    </lineage>
</organism>
<accession>A0ABS6YD13</accession>
<evidence type="ECO:0000313" key="4">
    <source>
        <dbReference type="Proteomes" id="UP000788426"/>
    </source>
</evidence>
<protein>
    <submittedName>
        <fullName evidence="3">PorT family protein</fullName>
    </submittedName>
</protein>
<keyword evidence="1" id="KW-0732">Signal</keyword>
<comment type="caution">
    <text evidence="3">The sequence shown here is derived from an EMBL/GenBank/DDBJ whole genome shotgun (WGS) entry which is preliminary data.</text>
</comment>
<gene>
    <name evidence="3" type="ORF">KZO38_02420</name>
</gene>
<reference evidence="3 4" key="1">
    <citation type="submission" date="2021-07" db="EMBL/GenBank/DDBJ databases">
        <title>Genomic diversity and antimicrobial resistance of Prevotella spp. isolated from chronic lung disease airways.</title>
        <authorList>
            <person name="Webb K.A."/>
            <person name="Olagoke O.S."/>
            <person name="Baird T."/>
            <person name="Neill J."/>
            <person name="Pham A."/>
            <person name="Wells T.J."/>
            <person name="Ramsay K.A."/>
            <person name="Bell S.C."/>
            <person name="Sarovich D.S."/>
            <person name="Price E.P."/>
        </authorList>
    </citation>
    <scope>NUCLEOTIDE SEQUENCE [LARGE SCALE GENOMIC DNA]</scope>
    <source>
        <strain evidence="3 4">SCHI0011.S.12</strain>
    </source>
</reference>
<evidence type="ECO:0000256" key="1">
    <source>
        <dbReference type="SAM" id="SignalP"/>
    </source>
</evidence>